<gene>
    <name evidence="6" type="primary">Mocos-L</name>
    <name evidence="6" type="ORF">Hamer_G017858</name>
</gene>
<accession>A0A8J5N418</accession>
<dbReference type="SUPFAM" id="SSF50800">
    <property type="entry name" value="PK beta-barrel domain-like"/>
    <property type="match status" value="1"/>
</dbReference>
<dbReference type="Pfam" id="PF00266">
    <property type="entry name" value="Aminotran_5"/>
    <property type="match status" value="2"/>
</dbReference>
<dbReference type="GO" id="GO:0006777">
    <property type="term" value="P:Mo-molybdopterin cofactor biosynthetic process"/>
    <property type="evidence" value="ECO:0007669"/>
    <property type="project" value="UniProtKB-KW"/>
</dbReference>
<keyword evidence="1" id="KW-0808">Transferase</keyword>
<dbReference type="GO" id="GO:0030170">
    <property type="term" value="F:pyridoxal phosphate binding"/>
    <property type="evidence" value="ECO:0007669"/>
    <property type="project" value="InterPro"/>
</dbReference>
<dbReference type="Gene3D" id="3.40.640.10">
    <property type="entry name" value="Type I PLP-dependent aspartate aminotransferase-like (Major domain)"/>
    <property type="match status" value="2"/>
</dbReference>
<dbReference type="AlphaFoldDB" id="A0A8J5N418"/>
<dbReference type="InterPro" id="IPR011037">
    <property type="entry name" value="Pyrv_Knase-like_insert_dom_sf"/>
</dbReference>
<dbReference type="PANTHER" id="PTHR14237:SF80">
    <property type="entry name" value="MOLYBDENUM COFACTOR SULFURASE"/>
    <property type="match status" value="1"/>
</dbReference>
<dbReference type="PANTHER" id="PTHR14237">
    <property type="entry name" value="MOLYBDOPTERIN COFACTOR SULFURASE MOSC"/>
    <property type="match status" value="1"/>
</dbReference>
<dbReference type="InterPro" id="IPR015424">
    <property type="entry name" value="PyrdxlP-dep_Trfase"/>
</dbReference>
<organism evidence="6 7">
    <name type="scientific">Homarus americanus</name>
    <name type="common">American lobster</name>
    <dbReference type="NCBI Taxonomy" id="6706"/>
    <lineage>
        <taxon>Eukaryota</taxon>
        <taxon>Metazoa</taxon>
        <taxon>Ecdysozoa</taxon>
        <taxon>Arthropoda</taxon>
        <taxon>Crustacea</taxon>
        <taxon>Multicrustacea</taxon>
        <taxon>Malacostraca</taxon>
        <taxon>Eumalacostraca</taxon>
        <taxon>Eucarida</taxon>
        <taxon>Decapoda</taxon>
        <taxon>Pleocyemata</taxon>
        <taxon>Astacidea</taxon>
        <taxon>Nephropoidea</taxon>
        <taxon>Nephropidae</taxon>
        <taxon>Homarus</taxon>
    </lineage>
</organism>
<dbReference type="SUPFAM" id="SSF141673">
    <property type="entry name" value="MOSC N-terminal domain-like"/>
    <property type="match status" value="1"/>
</dbReference>
<evidence type="ECO:0000259" key="5">
    <source>
        <dbReference type="PROSITE" id="PS51340"/>
    </source>
</evidence>
<dbReference type="Pfam" id="PF03476">
    <property type="entry name" value="MOSC_N"/>
    <property type="match status" value="1"/>
</dbReference>
<name>A0A8J5N418_HOMAM</name>
<evidence type="ECO:0000313" key="6">
    <source>
        <dbReference type="EMBL" id="KAG7172880.1"/>
    </source>
</evidence>
<dbReference type="Gene3D" id="3.90.1150.10">
    <property type="entry name" value="Aspartate Aminotransferase, domain 1"/>
    <property type="match status" value="2"/>
</dbReference>
<dbReference type="GO" id="GO:0030151">
    <property type="term" value="F:molybdenum ion binding"/>
    <property type="evidence" value="ECO:0007669"/>
    <property type="project" value="InterPro"/>
</dbReference>
<keyword evidence="3" id="KW-0501">Molybdenum cofactor biosynthesis</keyword>
<dbReference type="InterPro" id="IPR000192">
    <property type="entry name" value="Aminotrans_V_dom"/>
</dbReference>
<dbReference type="PROSITE" id="PS51340">
    <property type="entry name" value="MOSC"/>
    <property type="match status" value="1"/>
</dbReference>
<dbReference type="HAMAP" id="MF_03050">
    <property type="entry name" value="MOCOS"/>
    <property type="match status" value="1"/>
</dbReference>
<evidence type="ECO:0000256" key="2">
    <source>
        <dbReference type="ARBA" id="ARBA00022898"/>
    </source>
</evidence>
<evidence type="ECO:0000313" key="7">
    <source>
        <dbReference type="Proteomes" id="UP000747542"/>
    </source>
</evidence>
<feature type="compositionally biased region" description="Basic and acidic residues" evidence="4">
    <location>
        <begin position="104"/>
        <end position="116"/>
    </location>
</feature>
<dbReference type="SUPFAM" id="SSF53383">
    <property type="entry name" value="PLP-dependent transferases"/>
    <property type="match status" value="1"/>
</dbReference>
<evidence type="ECO:0000256" key="3">
    <source>
        <dbReference type="ARBA" id="ARBA00023150"/>
    </source>
</evidence>
<dbReference type="Pfam" id="PF03473">
    <property type="entry name" value="MOSC"/>
    <property type="match status" value="1"/>
</dbReference>
<feature type="compositionally biased region" description="Polar residues" evidence="4">
    <location>
        <begin position="121"/>
        <end position="130"/>
    </location>
</feature>
<feature type="region of interest" description="Disordered" evidence="4">
    <location>
        <begin position="103"/>
        <end position="130"/>
    </location>
</feature>
<dbReference type="EMBL" id="JAHLQT010010216">
    <property type="protein sequence ID" value="KAG7172880.1"/>
    <property type="molecule type" value="Genomic_DNA"/>
</dbReference>
<sequence length="945" mass="104904">HCYLDHAAATLYSDSQIKDTLSELQSSLLGNPHSRHFPSDTSTQLIESVRQRILEHFNTTAVEYDVIFTSGATEALKIVAENFQWNGSSKAFHGPDNDIVPKNNSEEQVHQKHPEVEDCSTDSSTGSSEKQVIEASPGAFVYVRENHTSVLGMRGLAHQAGAEVYCLPYKEALEIFQKAPYTYLVGDNIDSFIDGNGRKESTEPPEENEQLKTRNIDRMNEESFSNRRNCLFTYSGQCNFSGAKGPLEWIEQVQNGALNDFLKKSPINDQNSLMKANTSDLRWFVLLDAAGLSATCPLDLSRWQPDFVPVSFYKIFGYPTGLGCLLVRNTAWQLLNKSYYGGGTVLMVDSRQMVLVPRPRLHDRFEDGTLPYLSILAIRHGLDTVTKLTGGMGNIQQHVFHLARYTHHALKSYRHANGSPVARLYSEEDQWDVNTHGSIVNFNLLNSDGSYVGYAQVERVASLYNIYLRTGCLCNPGACQTHLDISQENLLHQYEAGHVCGDAQDLVDGLPTGSVRVSFGYMSSYKDADLLLKMVRECFVDGPLMLELSWMKKSVVLPSRTNVGKGPGEDKLHDGCGNVATHDKVTVISACIDVEGLKFSDSETDVITERSLKLLDSKYNSQQSHNVIDENEKVAAPCVAGELSNSEAASLTLTDIIIYPVKSCAGFKVQKWNISLEGLKYDRQWMIVTSSGVTLTQKRLPLMSLITPHINLEAGTLTLAYKGEMDVSVPLEPPVSTTTEMSVCGGRVCGDRVRGLNCGPKVGSWLSQMLGQPHLQLMQQMSKRTGKLESDVHGHLRESLSLVNESQYLVLHRPSVRKLILEIQRRGLNELTEDELLMRFRGNIVVDGGDPYEEDTWSSMAINDLHFQIQGGCRRCQMVCVVPDTGERTREPMLTLSATRGSSMKFGVHAMTVIAKESTNMPELNLFVGAPVVVYTSNIDARSQS</sequence>
<dbReference type="InterPro" id="IPR015421">
    <property type="entry name" value="PyrdxlP-dep_Trfase_major"/>
</dbReference>
<dbReference type="InterPro" id="IPR028886">
    <property type="entry name" value="MoCo_sulfurase"/>
</dbReference>
<dbReference type="GO" id="GO:0008265">
    <property type="term" value="F:molybdenum cofactor sulfurtransferase activity"/>
    <property type="evidence" value="ECO:0007669"/>
    <property type="project" value="InterPro"/>
</dbReference>
<keyword evidence="7" id="KW-1185">Reference proteome</keyword>
<comment type="caution">
    <text evidence="6">The sequence shown here is derived from an EMBL/GenBank/DDBJ whole genome shotgun (WGS) entry which is preliminary data.</text>
</comment>
<dbReference type="InterPro" id="IPR005302">
    <property type="entry name" value="MoCF_Sase_C"/>
</dbReference>
<feature type="non-terminal residue" evidence="6">
    <location>
        <position position="945"/>
    </location>
</feature>
<evidence type="ECO:0000256" key="1">
    <source>
        <dbReference type="ARBA" id="ARBA00022679"/>
    </source>
</evidence>
<protein>
    <submittedName>
        <fullName evidence="6">Molybdenum cofactor sulfurase-like</fullName>
    </submittedName>
</protein>
<dbReference type="Proteomes" id="UP000747542">
    <property type="component" value="Unassembled WGS sequence"/>
</dbReference>
<keyword evidence="2" id="KW-0663">Pyridoxal phosphate</keyword>
<reference evidence="6" key="1">
    <citation type="journal article" date="2021" name="Sci. Adv.">
        <title>The American lobster genome reveals insights on longevity, neural, and immune adaptations.</title>
        <authorList>
            <person name="Polinski J.M."/>
            <person name="Zimin A.V."/>
            <person name="Clark K.F."/>
            <person name="Kohn A.B."/>
            <person name="Sadowski N."/>
            <person name="Timp W."/>
            <person name="Ptitsyn A."/>
            <person name="Khanna P."/>
            <person name="Romanova D.Y."/>
            <person name="Williams P."/>
            <person name="Greenwood S.J."/>
            <person name="Moroz L.L."/>
            <person name="Walt D.R."/>
            <person name="Bodnar A.G."/>
        </authorList>
    </citation>
    <scope>NUCLEOTIDE SEQUENCE</scope>
    <source>
        <strain evidence="6">GMGI-L3</strain>
    </source>
</reference>
<proteinExistence type="inferred from homology"/>
<dbReference type="InterPro" id="IPR015422">
    <property type="entry name" value="PyrdxlP-dep_Trfase_small"/>
</dbReference>
<dbReference type="InterPro" id="IPR005303">
    <property type="entry name" value="MOCOS_middle"/>
</dbReference>
<evidence type="ECO:0000256" key="4">
    <source>
        <dbReference type="SAM" id="MobiDB-lite"/>
    </source>
</evidence>
<feature type="domain" description="MOSC" evidence="5">
    <location>
        <begin position="775"/>
        <end position="935"/>
    </location>
</feature>